<comment type="similarity">
    <text evidence="1">Belongs to the eukaryotic/archaeal RNase P protein component 2 family.</text>
</comment>
<gene>
    <name evidence="3" type="ORF">C2G38_1967240</name>
</gene>
<dbReference type="Pfam" id="PF01900">
    <property type="entry name" value="RNase_P_Rpp14"/>
    <property type="match status" value="1"/>
</dbReference>
<proteinExistence type="inferred from homology"/>
<dbReference type="STRING" id="44941.A0A397VAC4"/>
<dbReference type="InterPro" id="IPR002759">
    <property type="entry name" value="Pop5/Rpp14/Rnp2-like"/>
</dbReference>
<organism evidence="3 4">
    <name type="scientific">Gigaspora rosea</name>
    <dbReference type="NCBI Taxonomy" id="44941"/>
    <lineage>
        <taxon>Eukaryota</taxon>
        <taxon>Fungi</taxon>
        <taxon>Fungi incertae sedis</taxon>
        <taxon>Mucoromycota</taxon>
        <taxon>Glomeromycotina</taxon>
        <taxon>Glomeromycetes</taxon>
        <taxon>Diversisporales</taxon>
        <taxon>Gigasporaceae</taxon>
        <taxon>Gigaspora</taxon>
    </lineage>
</organism>
<dbReference type="GO" id="GO:0005730">
    <property type="term" value="C:nucleolus"/>
    <property type="evidence" value="ECO:0007669"/>
    <property type="project" value="TreeGrafter"/>
</dbReference>
<dbReference type="Gene3D" id="3.30.70.3250">
    <property type="entry name" value="Ribonuclease P, Pop5 subunit"/>
    <property type="match status" value="1"/>
</dbReference>
<dbReference type="EMBL" id="QKWP01000550">
    <property type="protein sequence ID" value="RIB18267.1"/>
    <property type="molecule type" value="Genomic_DNA"/>
</dbReference>
<keyword evidence="2" id="KW-0819">tRNA processing</keyword>
<evidence type="ECO:0000256" key="1">
    <source>
        <dbReference type="ARBA" id="ARBA00010800"/>
    </source>
</evidence>
<dbReference type="AlphaFoldDB" id="A0A397VAC4"/>
<evidence type="ECO:0000313" key="3">
    <source>
        <dbReference type="EMBL" id="RIB18267.1"/>
    </source>
</evidence>
<dbReference type="PANTHER" id="PTHR15441:SF2">
    <property type="entry name" value="RIBONUCLEASE P_MRP PROTEIN SUBUNIT POP5"/>
    <property type="match status" value="1"/>
</dbReference>
<dbReference type="GO" id="GO:0000172">
    <property type="term" value="C:ribonuclease MRP complex"/>
    <property type="evidence" value="ECO:0007669"/>
    <property type="project" value="TreeGrafter"/>
</dbReference>
<reference evidence="3 4" key="1">
    <citation type="submission" date="2018-06" db="EMBL/GenBank/DDBJ databases">
        <title>Comparative genomics reveals the genomic features of Rhizophagus irregularis, R. cerebriforme, R. diaphanum and Gigaspora rosea, and their symbiotic lifestyle signature.</title>
        <authorList>
            <person name="Morin E."/>
            <person name="San Clemente H."/>
            <person name="Chen E.C.H."/>
            <person name="De La Providencia I."/>
            <person name="Hainaut M."/>
            <person name="Kuo A."/>
            <person name="Kohler A."/>
            <person name="Murat C."/>
            <person name="Tang N."/>
            <person name="Roy S."/>
            <person name="Loubradou J."/>
            <person name="Henrissat B."/>
            <person name="Grigoriev I.V."/>
            <person name="Corradi N."/>
            <person name="Roux C."/>
            <person name="Martin F.M."/>
        </authorList>
    </citation>
    <scope>NUCLEOTIDE SEQUENCE [LARGE SCALE GENOMIC DNA]</scope>
    <source>
        <strain evidence="3 4">DAOM 194757</strain>
    </source>
</reference>
<accession>A0A397VAC4</accession>
<dbReference type="PANTHER" id="PTHR15441">
    <property type="entry name" value="RIBONUCLEASE P PROTEIN SUBUNIT P14"/>
    <property type="match status" value="1"/>
</dbReference>
<dbReference type="Proteomes" id="UP000266673">
    <property type="component" value="Unassembled WGS sequence"/>
</dbReference>
<dbReference type="GO" id="GO:0033204">
    <property type="term" value="F:ribonuclease P RNA binding"/>
    <property type="evidence" value="ECO:0007669"/>
    <property type="project" value="TreeGrafter"/>
</dbReference>
<dbReference type="OrthoDB" id="24745at2759"/>
<evidence type="ECO:0000256" key="2">
    <source>
        <dbReference type="ARBA" id="ARBA00022694"/>
    </source>
</evidence>
<sequence>MVRLKHRWILFETLFENTSHQDTSIDPLTSHDIYITVKESIQLNFGDYGRGCTYSLNVKYYSPHTNIGLLRVSRDYYRMVWCALTFITQINSRSCTIRVLHVGGKSTFKLFGWLVFNLILIFKINSKVQLNNVKN</sequence>
<dbReference type="GO" id="GO:0001682">
    <property type="term" value="P:tRNA 5'-leader removal"/>
    <property type="evidence" value="ECO:0007669"/>
    <property type="project" value="InterPro"/>
</dbReference>
<comment type="caution">
    <text evidence="3">The sequence shown here is derived from an EMBL/GenBank/DDBJ whole genome shotgun (WGS) entry which is preliminary data.</text>
</comment>
<dbReference type="GO" id="GO:0030681">
    <property type="term" value="C:multimeric ribonuclease P complex"/>
    <property type="evidence" value="ECO:0007669"/>
    <property type="project" value="TreeGrafter"/>
</dbReference>
<protein>
    <submittedName>
        <fullName evidence="3">Uncharacterized protein</fullName>
    </submittedName>
</protein>
<evidence type="ECO:0000313" key="4">
    <source>
        <dbReference type="Proteomes" id="UP000266673"/>
    </source>
</evidence>
<name>A0A397VAC4_9GLOM</name>
<dbReference type="InterPro" id="IPR038085">
    <property type="entry name" value="Rnp2-like_sf"/>
</dbReference>
<dbReference type="SUPFAM" id="SSF160350">
    <property type="entry name" value="Rnp2-like"/>
    <property type="match status" value="1"/>
</dbReference>
<keyword evidence="4" id="KW-1185">Reference proteome</keyword>